<evidence type="ECO:0000256" key="1">
    <source>
        <dbReference type="ARBA" id="ARBA00004651"/>
    </source>
</evidence>
<feature type="transmembrane region" description="Helical" evidence="6">
    <location>
        <begin position="44"/>
        <end position="63"/>
    </location>
</feature>
<dbReference type="PANTHER" id="PTHR30250">
    <property type="entry name" value="PST FAMILY PREDICTED COLANIC ACID TRANSPORTER"/>
    <property type="match status" value="1"/>
</dbReference>
<evidence type="ECO:0000256" key="3">
    <source>
        <dbReference type="ARBA" id="ARBA00022692"/>
    </source>
</evidence>
<keyword evidence="2" id="KW-1003">Cell membrane</keyword>
<reference evidence="8" key="1">
    <citation type="submission" date="2017-04" db="EMBL/GenBank/DDBJ databases">
        <title>Function of individual gut microbiota members based on whole genome sequencing of pure cultures obtained from chicken caecum.</title>
        <authorList>
            <person name="Medvecky M."/>
            <person name="Cejkova D."/>
            <person name="Polansky O."/>
            <person name="Karasova D."/>
            <person name="Kubasova T."/>
            <person name="Cizek A."/>
            <person name="Rychlik I."/>
        </authorList>
    </citation>
    <scope>NUCLEOTIDE SEQUENCE [LARGE SCALE GENOMIC DNA]</scope>
    <source>
        <strain evidence="8">An149</strain>
    </source>
</reference>
<dbReference type="RefSeq" id="WP_087256781.1">
    <property type="nucleotide sequence ID" value="NZ_NFLB01000009.1"/>
</dbReference>
<comment type="caution">
    <text evidence="7">The sequence shown here is derived from an EMBL/GenBank/DDBJ whole genome shotgun (WGS) entry which is preliminary data.</text>
</comment>
<dbReference type="AlphaFoldDB" id="A0A1Y4QHF1"/>
<feature type="transmembrane region" description="Helical" evidence="6">
    <location>
        <begin position="12"/>
        <end position="32"/>
    </location>
</feature>
<feature type="transmembrane region" description="Helical" evidence="6">
    <location>
        <begin position="413"/>
        <end position="432"/>
    </location>
</feature>
<feature type="transmembrane region" description="Helical" evidence="6">
    <location>
        <begin position="357"/>
        <end position="375"/>
    </location>
</feature>
<comment type="subcellular location">
    <subcellularLocation>
        <location evidence="1">Cell membrane</location>
        <topology evidence="1">Multi-pass membrane protein</topology>
    </subcellularLocation>
</comment>
<name>A0A1Y4QHF1_9FIRM</name>
<feature type="transmembrane region" description="Helical" evidence="6">
    <location>
        <begin position="327"/>
        <end position="350"/>
    </location>
</feature>
<evidence type="ECO:0000256" key="6">
    <source>
        <dbReference type="SAM" id="Phobius"/>
    </source>
</evidence>
<keyword evidence="4 6" id="KW-1133">Transmembrane helix</keyword>
<evidence type="ECO:0000256" key="2">
    <source>
        <dbReference type="ARBA" id="ARBA00022475"/>
    </source>
</evidence>
<keyword evidence="3 6" id="KW-0812">Transmembrane</keyword>
<dbReference type="GO" id="GO:0005886">
    <property type="term" value="C:plasma membrane"/>
    <property type="evidence" value="ECO:0007669"/>
    <property type="project" value="UniProtKB-SubCell"/>
</dbReference>
<protein>
    <submittedName>
        <fullName evidence="7">Uncharacterized protein</fullName>
    </submittedName>
</protein>
<evidence type="ECO:0000313" key="7">
    <source>
        <dbReference type="EMBL" id="OUQ04708.1"/>
    </source>
</evidence>
<dbReference type="EMBL" id="NFLB01000009">
    <property type="protein sequence ID" value="OUQ04708.1"/>
    <property type="molecule type" value="Genomic_DNA"/>
</dbReference>
<proteinExistence type="predicted"/>
<organism evidence="7 8">
    <name type="scientific">Thomasclavelia spiroformis</name>
    <dbReference type="NCBI Taxonomy" id="29348"/>
    <lineage>
        <taxon>Bacteria</taxon>
        <taxon>Bacillati</taxon>
        <taxon>Bacillota</taxon>
        <taxon>Erysipelotrichia</taxon>
        <taxon>Erysipelotrichales</taxon>
        <taxon>Coprobacillaceae</taxon>
        <taxon>Thomasclavelia</taxon>
    </lineage>
</organism>
<dbReference type="PANTHER" id="PTHR30250:SF11">
    <property type="entry name" value="O-ANTIGEN TRANSPORTER-RELATED"/>
    <property type="match status" value="1"/>
</dbReference>
<evidence type="ECO:0000256" key="5">
    <source>
        <dbReference type="ARBA" id="ARBA00023136"/>
    </source>
</evidence>
<evidence type="ECO:0000256" key="4">
    <source>
        <dbReference type="ARBA" id="ARBA00022989"/>
    </source>
</evidence>
<gene>
    <name evidence="7" type="ORF">B5E91_08315</name>
</gene>
<dbReference type="InterPro" id="IPR002797">
    <property type="entry name" value="Polysacc_synth"/>
</dbReference>
<feature type="transmembrane region" description="Helical" evidence="6">
    <location>
        <begin position="438"/>
        <end position="462"/>
    </location>
</feature>
<feature type="transmembrane region" description="Helical" evidence="6">
    <location>
        <begin position="113"/>
        <end position="135"/>
    </location>
</feature>
<feature type="transmembrane region" description="Helical" evidence="6">
    <location>
        <begin position="292"/>
        <end position="315"/>
    </location>
</feature>
<dbReference type="Pfam" id="PF01943">
    <property type="entry name" value="Polysacc_synt"/>
    <property type="match status" value="1"/>
</dbReference>
<evidence type="ECO:0000313" key="8">
    <source>
        <dbReference type="Proteomes" id="UP000196258"/>
    </source>
</evidence>
<keyword evidence="5 6" id="KW-0472">Membrane</keyword>
<dbReference type="Proteomes" id="UP000196258">
    <property type="component" value="Unassembled WGS sequence"/>
</dbReference>
<feature type="transmembrane region" description="Helical" evidence="6">
    <location>
        <begin position="147"/>
        <end position="166"/>
    </location>
</feature>
<feature type="transmembrane region" description="Helical" evidence="6">
    <location>
        <begin position="83"/>
        <end position="107"/>
    </location>
</feature>
<feature type="transmembrane region" description="Helical" evidence="6">
    <location>
        <begin position="381"/>
        <end position="401"/>
    </location>
</feature>
<sequence>MSREKTVVKNTLIMAIGTFLPRIINLLTTPIITSSTTDAQFGQLDLVTTTILSFIVPLCTLQLEQALFRFLVDAKNQREQKSVITNGYTMIFSLMLIVGIICLFIPIDLFNGSYKFLLIGYIWIEIIATTSRFVLRAFSKYKEYSILAALVVVVNFIVVSICLLWLKTGYIGVLIALTLADVVGFIYVLFVCNIFKYFNFKYFRVKYAAKMLQYALPFIPNTVSWYINQLSDRWIISIFLGASANGVYALANKIPSIVNILYPAFNLAWTDSATRSVNDPDSAKYYNRMFKMLFCIVSAGTVLLLATSPIIFNILCRNKSLYEAFNYTPVLIIATYFYCFSQFFGSIYVAKKNAKNMSITTTMAAIINIVINLILIQQIGVLAAVLSTLVANLFLAGYRFIDLNRKYCRLRINKRLTILSIIVILIISLLAYCTDPILWVLNIVLALGYAYFISGDIFIAMFNSFIKKDRN</sequence>
<accession>A0A1Y4QHF1</accession>
<dbReference type="InterPro" id="IPR050833">
    <property type="entry name" value="Poly_Biosynth_Transport"/>
</dbReference>
<feature type="transmembrane region" description="Helical" evidence="6">
    <location>
        <begin position="172"/>
        <end position="195"/>
    </location>
</feature>